<dbReference type="AlphaFoldDB" id="A0A932A9T5"/>
<dbReference type="SUPFAM" id="SSF158446">
    <property type="entry name" value="IVS-encoded protein-like"/>
    <property type="match status" value="1"/>
</dbReference>
<proteinExistence type="predicted"/>
<dbReference type="Proteomes" id="UP000779809">
    <property type="component" value="Unassembled WGS sequence"/>
</dbReference>
<dbReference type="Gene3D" id="1.20.1440.60">
    <property type="entry name" value="23S rRNA-intervening sequence"/>
    <property type="match status" value="1"/>
</dbReference>
<evidence type="ECO:0000313" key="1">
    <source>
        <dbReference type="EMBL" id="MBI2679222.1"/>
    </source>
</evidence>
<protein>
    <submittedName>
        <fullName evidence="1">Four helix bundle protein</fullName>
    </submittedName>
</protein>
<comment type="caution">
    <text evidence="1">The sequence shown here is derived from an EMBL/GenBank/DDBJ whole genome shotgun (WGS) entry which is preliminary data.</text>
</comment>
<dbReference type="EMBL" id="JACPNR010000013">
    <property type="protein sequence ID" value="MBI2679222.1"/>
    <property type="molecule type" value="Genomic_DNA"/>
</dbReference>
<dbReference type="InterPro" id="IPR036583">
    <property type="entry name" value="23S_rRNA_IVS_sf"/>
</dbReference>
<dbReference type="PIRSF" id="PIRSF035652">
    <property type="entry name" value="CHP02436"/>
    <property type="match status" value="1"/>
</dbReference>
<reference evidence="1" key="1">
    <citation type="submission" date="2020-07" db="EMBL/GenBank/DDBJ databases">
        <title>Huge and variable diversity of episymbiotic CPR bacteria and DPANN archaea in groundwater ecosystems.</title>
        <authorList>
            <person name="He C.Y."/>
            <person name="Keren R."/>
            <person name="Whittaker M."/>
            <person name="Farag I.F."/>
            <person name="Doudna J."/>
            <person name="Cate J.H.D."/>
            <person name="Banfield J.F."/>
        </authorList>
    </citation>
    <scope>NUCLEOTIDE SEQUENCE</scope>
    <source>
        <strain evidence="1">NC_groundwater_580_Pr5_B-0.1um_64_19</strain>
    </source>
</reference>
<name>A0A932A9T5_9BACT</name>
<sequence>MTGGPGSTVIRNQILRSGTSVAAHYRAVCRARSKPEFISKIGVVVEEMDETLFWLEMISELNLVRASRLTSLMDEANQLTAIFVASRKTSRGV</sequence>
<dbReference type="InterPro" id="IPR012657">
    <property type="entry name" value="23S_rRNA-intervening_sequence"/>
</dbReference>
<accession>A0A932A9T5</accession>
<dbReference type="NCBIfam" id="TIGR02436">
    <property type="entry name" value="four helix bundle protein"/>
    <property type="match status" value="1"/>
</dbReference>
<evidence type="ECO:0000313" key="2">
    <source>
        <dbReference type="Proteomes" id="UP000779809"/>
    </source>
</evidence>
<gene>
    <name evidence="1" type="ORF">HYX28_10625</name>
</gene>
<organism evidence="1 2">
    <name type="scientific">Candidatus Korobacter versatilis</name>
    <dbReference type="NCBI Taxonomy" id="658062"/>
    <lineage>
        <taxon>Bacteria</taxon>
        <taxon>Pseudomonadati</taxon>
        <taxon>Acidobacteriota</taxon>
        <taxon>Terriglobia</taxon>
        <taxon>Terriglobales</taxon>
        <taxon>Candidatus Korobacteraceae</taxon>
        <taxon>Candidatus Korobacter</taxon>
    </lineage>
</organism>
<dbReference type="Pfam" id="PF05635">
    <property type="entry name" value="23S_rRNA_IVP"/>
    <property type="match status" value="1"/>
</dbReference>